<dbReference type="CDD" id="cd05380">
    <property type="entry name" value="CAP_euk"/>
    <property type="match status" value="2"/>
</dbReference>
<dbReference type="Proteomes" id="UP000024635">
    <property type="component" value="Unassembled WGS sequence"/>
</dbReference>
<dbReference type="AlphaFoldDB" id="A0A016VDF5"/>
<evidence type="ECO:0000313" key="3">
    <source>
        <dbReference type="EMBL" id="EYC25679.1"/>
    </source>
</evidence>
<dbReference type="InterPro" id="IPR035940">
    <property type="entry name" value="CAP_sf"/>
</dbReference>
<dbReference type="InterPro" id="IPR006652">
    <property type="entry name" value="Kelch_1"/>
</dbReference>
<dbReference type="InterPro" id="IPR015915">
    <property type="entry name" value="Kelch-typ_b-propeller"/>
</dbReference>
<evidence type="ECO:0000259" key="2">
    <source>
        <dbReference type="SMART" id="SM00198"/>
    </source>
</evidence>
<dbReference type="Pfam" id="PF24681">
    <property type="entry name" value="Kelch_KLHDC2_KLHL20_DRC7"/>
    <property type="match status" value="1"/>
</dbReference>
<dbReference type="Pfam" id="PF00188">
    <property type="entry name" value="CAP"/>
    <property type="match status" value="2"/>
</dbReference>
<gene>
    <name evidence="3" type="primary">Acey_s0011.g1329</name>
    <name evidence="3" type="synonym">ASP-s0011.g1329</name>
    <name evidence="3" type="ORF">Y032_0011g1329</name>
</gene>
<keyword evidence="1" id="KW-0880">Kelch repeat</keyword>
<dbReference type="SMART" id="SM00198">
    <property type="entry name" value="SCP"/>
    <property type="match status" value="1"/>
</dbReference>
<dbReference type="PANTHER" id="PTHR45632:SF26">
    <property type="entry name" value="BTB DOMAIN-CONTAINING PROTEIN"/>
    <property type="match status" value="1"/>
</dbReference>
<dbReference type="PANTHER" id="PTHR45632">
    <property type="entry name" value="LD33804P"/>
    <property type="match status" value="1"/>
</dbReference>
<feature type="domain" description="SCP" evidence="2">
    <location>
        <begin position="412"/>
        <end position="556"/>
    </location>
</feature>
<dbReference type="OrthoDB" id="6483596at2759"/>
<dbReference type="STRING" id="53326.A0A016VDF5"/>
<proteinExistence type="predicted"/>
<dbReference type="InterPro" id="IPR014044">
    <property type="entry name" value="CAP_dom"/>
</dbReference>
<evidence type="ECO:0000313" key="4">
    <source>
        <dbReference type="Proteomes" id="UP000024635"/>
    </source>
</evidence>
<dbReference type="SUPFAM" id="SSF117281">
    <property type="entry name" value="Kelch motif"/>
    <property type="match status" value="1"/>
</dbReference>
<organism evidence="3 4">
    <name type="scientific">Ancylostoma ceylanicum</name>
    <dbReference type="NCBI Taxonomy" id="53326"/>
    <lineage>
        <taxon>Eukaryota</taxon>
        <taxon>Metazoa</taxon>
        <taxon>Ecdysozoa</taxon>
        <taxon>Nematoda</taxon>
        <taxon>Chromadorea</taxon>
        <taxon>Rhabditida</taxon>
        <taxon>Rhabditina</taxon>
        <taxon>Rhabditomorpha</taxon>
        <taxon>Strongyloidea</taxon>
        <taxon>Ancylostomatidae</taxon>
        <taxon>Ancylostomatinae</taxon>
        <taxon>Ancylostoma</taxon>
    </lineage>
</organism>
<keyword evidence="4" id="KW-1185">Reference proteome</keyword>
<dbReference type="Gene3D" id="3.40.33.10">
    <property type="entry name" value="CAP"/>
    <property type="match status" value="3"/>
</dbReference>
<evidence type="ECO:0000256" key="1">
    <source>
        <dbReference type="ARBA" id="ARBA00022441"/>
    </source>
</evidence>
<dbReference type="SUPFAM" id="SSF55797">
    <property type="entry name" value="PR-1-like"/>
    <property type="match status" value="2"/>
</dbReference>
<comment type="caution">
    <text evidence="3">The sequence shown here is derived from an EMBL/GenBank/DDBJ whole genome shotgun (WGS) entry which is preliminary data.</text>
</comment>
<name>A0A016VDF5_9BILA</name>
<protein>
    <recommendedName>
        <fullName evidence="2">SCP domain-containing protein</fullName>
    </recommendedName>
</protein>
<dbReference type="EMBL" id="JARK01001347">
    <property type="protein sequence ID" value="EYC25679.1"/>
    <property type="molecule type" value="Genomic_DNA"/>
</dbReference>
<reference evidence="4" key="1">
    <citation type="journal article" date="2015" name="Nat. Genet.">
        <title>The genome and transcriptome of the zoonotic hookworm Ancylostoma ceylanicum identify infection-specific gene families.</title>
        <authorList>
            <person name="Schwarz E.M."/>
            <person name="Hu Y."/>
            <person name="Antoshechkin I."/>
            <person name="Miller M.M."/>
            <person name="Sternberg P.W."/>
            <person name="Aroian R.V."/>
        </authorList>
    </citation>
    <scope>NUCLEOTIDE SEQUENCE</scope>
    <source>
        <strain evidence="4">HY135</strain>
    </source>
</reference>
<accession>A0A016VDF5</accession>
<sequence length="809" mass="89263">MMIQNDLVSGGKSSENVALSKVEKYDPLTRQWVPILPMPSERSEVGVAVCNGKVYVVGGFNDDFSALVEFFDYTLNSWTEVASIPQSTSSVSAVFLGDNLYVCGGECKYGVTNAVHVFHRQENRWASGVSMLTKRYFAAVAVLDGCIYIMGGSDGTSSLSSVERFSPDVGEWEKVTAMQSQRSSCAAAVLNGKIYVCGGLRHRRNHRVASASRCYANPAYRFVFQEKSQECLYFGATQPSRPSKLFKCDGSRVEVCTNSGRDVAVGVRVGFYWSAFISDYDATPDFVVKLKKTLESPFFYNTEGPTLNYDDGGPELFNLLMRSSVTKLGCVWVTCSADFNFYGLMTFYCLTNQSPPGLKDPIYEVGTGVCSGCPQGTFCEAGSKLCARTLSAPPGERIFKGFKCRNSLIAEEWRRKMLNVHNDNRRKLAKGSQRGEGGAPLPTAKNMNQLIWDCSLEDVAYEQAVKCTESVTPPAGYGAVSSMIWTKAKPCNAWNKTVQAVKDIWRAGSTKQASHKKVAGNDDFSQMAYYKTSGIGCSYSWCTGRLSLVCVYNKDGAAASVKKLYTKGGAGDTCKSCEPNKNQKNCVDGLCDVSLPYVPSISTICPRAFSSFAVWLTDDLRTIALDMHNYYRRLLAMGWAKDKQITYAKTAAAMPELTYDCGIEELIMGGLIDCAGKPVATKRLQTYSFYVFKPYNAPVEEALQKVIERWWSPLAEKGIPDNKYHEGEELENYVNIASSQTRKVGCGISACYRKGWIEIQCGYGMDEYIDDGDDIYEAGKTCRNCAKLKPAMRCSRLGGLCVPWGRSLF</sequence>
<dbReference type="SMART" id="SM00612">
    <property type="entry name" value="Kelch"/>
    <property type="match status" value="4"/>
</dbReference>
<dbReference type="Gene3D" id="2.120.10.80">
    <property type="entry name" value="Kelch-type beta propeller"/>
    <property type="match status" value="1"/>
</dbReference>